<feature type="transmembrane region" description="Helical" evidence="1">
    <location>
        <begin position="207"/>
        <end position="227"/>
    </location>
</feature>
<protein>
    <recommendedName>
        <fullName evidence="4">DUF4239 domain-containing protein</fullName>
    </recommendedName>
</protein>
<keyword evidence="1" id="KW-0472">Membrane</keyword>
<evidence type="ECO:0000256" key="1">
    <source>
        <dbReference type="SAM" id="Phobius"/>
    </source>
</evidence>
<feature type="transmembrane region" description="Helical" evidence="1">
    <location>
        <begin position="181"/>
        <end position="201"/>
    </location>
</feature>
<feature type="transmembrane region" description="Helical" evidence="1">
    <location>
        <begin position="47"/>
        <end position="65"/>
    </location>
</feature>
<accession>A0A1H4MX99</accession>
<dbReference type="Proteomes" id="UP000182409">
    <property type="component" value="Unassembled WGS sequence"/>
</dbReference>
<dbReference type="OrthoDB" id="116415at2"/>
<dbReference type="InterPro" id="IPR025333">
    <property type="entry name" value="DUF4239"/>
</dbReference>
<evidence type="ECO:0008006" key="4">
    <source>
        <dbReference type="Google" id="ProtNLM"/>
    </source>
</evidence>
<evidence type="ECO:0000313" key="3">
    <source>
        <dbReference type="Proteomes" id="UP000182409"/>
    </source>
</evidence>
<reference evidence="2 3" key="1">
    <citation type="submission" date="2016-10" db="EMBL/GenBank/DDBJ databases">
        <authorList>
            <person name="de Groot N.N."/>
        </authorList>
    </citation>
    <scope>NUCLEOTIDE SEQUENCE [LARGE SCALE GENOMIC DNA]</scope>
    <source>
        <strain evidence="2 3">AB35.6</strain>
    </source>
</reference>
<gene>
    <name evidence="2" type="ORF">SAMN05443244_2053</name>
</gene>
<proteinExistence type="predicted"/>
<name>A0A1H4MX99_9BACT</name>
<keyword evidence="1" id="KW-1133">Transmembrane helix</keyword>
<dbReference type="AlphaFoldDB" id="A0A1H4MX99"/>
<feature type="transmembrane region" description="Helical" evidence="1">
    <location>
        <begin position="7"/>
        <end position="27"/>
    </location>
</feature>
<sequence>MSRITPGPFFALVLCLLIAATFAGLWLRVRYQASVEREGTSLKTLEGAVLALLGLLLGFTFSMAVSRYDLRKQLEIAEANDLGTLWLRTSLLSDGGRVAEQGLLRRYVPIRISFLTDGTDERLLKQDQQQTGALQTEMWRVASAEANVRRDPETALFLSVLNDSIDDTEKRTAALENRIPSTAWAMLLFLGAVASLIVGTGLQAKSIVLRILLPVVLTAALALVYDLDSPRSGLIRVHQQSMERLQHSMGS</sequence>
<keyword evidence="1" id="KW-0812">Transmembrane</keyword>
<evidence type="ECO:0000313" key="2">
    <source>
        <dbReference type="EMBL" id="SEB87002.1"/>
    </source>
</evidence>
<dbReference type="RefSeq" id="WP_074653791.1">
    <property type="nucleotide sequence ID" value="NZ_FNSD01000001.1"/>
</dbReference>
<organism evidence="2 3">
    <name type="scientific">Terriglobus roseus</name>
    <dbReference type="NCBI Taxonomy" id="392734"/>
    <lineage>
        <taxon>Bacteria</taxon>
        <taxon>Pseudomonadati</taxon>
        <taxon>Acidobacteriota</taxon>
        <taxon>Terriglobia</taxon>
        <taxon>Terriglobales</taxon>
        <taxon>Acidobacteriaceae</taxon>
        <taxon>Terriglobus</taxon>
    </lineage>
</organism>
<dbReference type="EMBL" id="FNSD01000001">
    <property type="protein sequence ID" value="SEB87002.1"/>
    <property type="molecule type" value="Genomic_DNA"/>
</dbReference>
<dbReference type="Pfam" id="PF14023">
    <property type="entry name" value="Bestrophin-like"/>
    <property type="match status" value="1"/>
</dbReference>